<proteinExistence type="inferred from homology"/>
<comment type="caution">
    <text evidence="3">The sequence shown here is derived from an EMBL/GenBank/DDBJ whole genome shotgun (WGS) entry which is preliminary data.</text>
</comment>
<evidence type="ECO:0000313" key="4">
    <source>
        <dbReference type="Proteomes" id="UP000676565"/>
    </source>
</evidence>
<evidence type="ECO:0000256" key="1">
    <source>
        <dbReference type="ARBA" id="ARBA00000274"/>
    </source>
</evidence>
<evidence type="ECO:0000313" key="3">
    <source>
        <dbReference type="EMBL" id="MBP3955231.1"/>
    </source>
</evidence>
<keyword evidence="2" id="KW-0378">Hydrolase</keyword>
<keyword evidence="4" id="KW-1185">Reference proteome</keyword>
<comment type="similarity">
    <text evidence="2">Belongs to the LOG family.</text>
</comment>
<name>A0ABS5BNE9_9BACT</name>
<comment type="catalytic activity">
    <reaction evidence="1">
        <text>AMP + H2O = D-ribose 5-phosphate + adenine</text>
        <dbReference type="Rhea" id="RHEA:20129"/>
        <dbReference type="ChEBI" id="CHEBI:15377"/>
        <dbReference type="ChEBI" id="CHEBI:16708"/>
        <dbReference type="ChEBI" id="CHEBI:78346"/>
        <dbReference type="ChEBI" id="CHEBI:456215"/>
        <dbReference type="EC" id="3.2.2.4"/>
    </reaction>
</comment>
<dbReference type="NCBIfam" id="TIGR00730">
    <property type="entry name" value="Rossman fold protein, TIGR00730 family"/>
    <property type="match status" value="1"/>
</dbReference>
<dbReference type="InterPro" id="IPR052341">
    <property type="entry name" value="LOG_family_nucleotidases"/>
</dbReference>
<evidence type="ECO:0000256" key="2">
    <source>
        <dbReference type="RuleBase" id="RU363015"/>
    </source>
</evidence>
<dbReference type="PANTHER" id="PTHR43393">
    <property type="entry name" value="CYTOKININ RIBOSIDE 5'-MONOPHOSPHATE PHOSPHORIBOHYDROLASE"/>
    <property type="match status" value="1"/>
</dbReference>
<keyword evidence="2" id="KW-0203">Cytokinin biosynthesis</keyword>
<dbReference type="EMBL" id="JAGKQQ010000001">
    <property type="protein sequence ID" value="MBP3955231.1"/>
    <property type="molecule type" value="Genomic_DNA"/>
</dbReference>
<protein>
    <recommendedName>
        <fullName evidence="2">Cytokinin riboside 5'-monophosphate phosphoribohydrolase</fullName>
        <ecNumber evidence="2">3.2.2.n1</ecNumber>
    </recommendedName>
</protein>
<accession>A0ABS5BNE9</accession>
<dbReference type="InterPro" id="IPR005269">
    <property type="entry name" value="LOG"/>
</dbReference>
<organism evidence="3 4">
    <name type="scientific">Gemmata palustris</name>
    <dbReference type="NCBI Taxonomy" id="2822762"/>
    <lineage>
        <taxon>Bacteria</taxon>
        <taxon>Pseudomonadati</taxon>
        <taxon>Planctomycetota</taxon>
        <taxon>Planctomycetia</taxon>
        <taxon>Gemmatales</taxon>
        <taxon>Gemmataceae</taxon>
        <taxon>Gemmata</taxon>
    </lineage>
</organism>
<dbReference type="RefSeq" id="WP_210653322.1">
    <property type="nucleotide sequence ID" value="NZ_JAGKQQ010000001.1"/>
</dbReference>
<dbReference type="Pfam" id="PF03641">
    <property type="entry name" value="Lysine_decarbox"/>
    <property type="match status" value="1"/>
</dbReference>
<dbReference type="PANTHER" id="PTHR43393:SF3">
    <property type="entry name" value="LYSINE DECARBOXYLASE-LIKE PROTEIN"/>
    <property type="match status" value="1"/>
</dbReference>
<sequence>MADRLIETDVTKLTDAAKLSGEWQRHAGRAVPEAKKFLQGPQARKFEFWQAVKIFRELVYGFRKLHFVGPCVTVFGSARFDEHHRYYGMAREVGKYLAESGFTVMTGGGPGIMEAANRGARDVGGRSIGCNIVLPMEQKPNPYVDSWIDFEYFFVRKLMLVKYSYAFVVMPGGFGTLDELFEVATLIQTGKLEQFPVALMGVDYWRPLLDQLRLMANEKTIDPTDLDQLIVSDNPGEVVSGITDVAMKRFGLTYGPQCEPKWWLGERFGRLWNRVRK</sequence>
<dbReference type="SUPFAM" id="SSF102405">
    <property type="entry name" value="MCP/YpsA-like"/>
    <property type="match status" value="1"/>
</dbReference>
<dbReference type="EC" id="3.2.2.n1" evidence="2"/>
<dbReference type="InterPro" id="IPR031100">
    <property type="entry name" value="LOG_fam"/>
</dbReference>
<dbReference type="Gene3D" id="3.40.50.450">
    <property type="match status" value="1"/>
</dbReference>
<reference evidence="3 4" key="1">
    <citation type="submission" date="2021-04" db="EMBL/GenBank/DDBJ databases">
        <authorList>
            <person name="Ivanova A."/>
        </authorList>
    </citation>
    <scope>NUCLEOTIDE SEQUENCE [LARGE SCALE GENOMIC DNA]</scope>
    <source>
        <strain evidence="3 4">G18</strain>
    </source>
</reference>
<dbReference type="Proteomes" id="UP000676565">
    <property type="component" value="Unassembled WGS sequence"/>
</dbReference>
<gene>
    <name evidence="3" type="ORF">J8F10_08045</name>
</gene>